<evidence type="ECO:0000313" key="3">
    <source>
        <dbReference type="EMBL" id="TNV73834.1"/>
    </source>
</evidence>
<protein>
    <recommendedName>
        <fullName evidence="2">SUI1 domain-containing protein</fullName>
    </recommendedName>
</protein>
<dbReference type="GO" id="GO:0003729">
    <property type="term" value="F:mRNA binding"/>
    <property type="evidence" value="ECO:0007669"/>
    <property type="project" value="TreeGrafter"/>
</dbReference>
<gene>
    <name evidence="3" type="ORF">FGO68_gene6770</name>
</gene>
<evidence type="ECO:0000313" key="4">
    <source>
        <dbReference type="Proteomes" id="UP000785679"/>
    </source>
</evidence>
<dbReference type="PANTHER" id="PTHR12789:SF0">
    <property type="entry name" value="DENSITY-REGULATED PROTEIN"/>
    <property type="match status" value="1"/>
</dbReference>
<name>A0A8J8SWY1_HALGN</name>
<comment type="caution">
    <text evidence="3">The sequence shown here is derived from an EMBL/GenBank/DDBJ whole genome shotgun (WGS) entry which is preliminary data.</text>
</comment>
<dbReference type="InterPro" id="IPR001950">
    <property type="entry name" value="SUI1"/>
</dbReference>
<dbReference type="GO" id="GO:0002188">
    <property type="term" value="P:translation reinitiation"/>
    <property type="evidence" value="ECO:0007669"/>
    <property type="project" value="TreeGrafter"/>
</dbReference>
<dbReference type="GO" id="GO:0001731">
    <property type="term" value="P:formation of translation preinitiation complex"/>
    <property type="evidence" value="ECO:0007669"/>
    <property type="project" value="TreeGrafter"/>
</dbReference>
<keyword evidence="4" id="KW-1185">Reference proteome</keyword>
<feature type="region of interest" description="Disordered" evidence="1">
    <location>
        <begin position="153"/>
        <end position="175"/>
    </location>
</feature>
<dbReference type="Gene3D" id="3.30.780.10">
    <property type="entry name" value="SUI1-like domain"/>
    <property type="match status" value="1"/>
</dbReference>
<dbReference type="SUPFAM" id="SSF55159">
    <property type="entry name" value="eIF1-like"/>
    <property type="match status" value="1"/>
</dbReference>
<feature type="compositionally biased region" description="Low complexity" evidence="1">
    <location>
        <begin position="12"/>
        <end position="22"/>
    </location>
</feature>
<dbReference type="InterPro" id="IPR050318">
    <property type="entry name" value="DENR/SUI1_TIF"/>
</dbReference>
<dbReference type="Pfam" id="PF01253">
    <property type="entry name" value="SUI1"/>
    <property type="match status" value="1"/>
</dbReference>
<dbReference type="GO" id="GO:0003743">
    <property type="term" value="F:translation initiation factor activity"/>
    <property type="evidence" value="ECO:0007669"/>
    <property type="project" value="InterPro"/>
</dbReference>
<organism evidence="3 4">
    <name type="scientific">Halteria grandinella</name>
    <dbReference type="NCBI Taxonomy" id="5974"/>
    <lineage>
        <taxon>Eukaryota</taxon>
        <taxon>Sar</taxon>
        <taxon>Alveolata</taxon>
        <taxon>Ciliophora</taxon>
        <taxon>Intramacronucleata</taxon>
        <taxon>Spirotrichea</taxon>
        <taxon>Stichotrichia</taxon>
        <taxon>Sporadotrichida</taxon>
        <taxon>Halteriidae</taxon>
        <taxon>Halteria</taxon>
    </lineage>
</organism>
<reference evidence="3" key="1">
    <citation type="submission" date="2019-06" db="EMBL/GenBank/DDBJ databases">
        <authorList>
            <person name="Zheng W."/>
        </authorList>
    </citation>
    <scope>NUCLEOTIDE SEQUENCE</scope>
    <source>
        <strain evidence="3">QDHG01</strain>
    </source>
</reference>
<accession>A0A8J8SWY1</accession>
<dbReference type="Proteomes" id="UP000785679">
    <property type="component" value="Unassembled WGS sequence"/>
</dbReference>
<dbReference type="OrthoDB" id="277199at2759"/>
<dbReference type="PANTHER" id="PTHR12789">
    <property type="entry name" value="DENSITY-REGULATED PROTEIN HOMOLOG"/>
    <property type="match status" value="1"/>
</dbReference>
<evidence type="ECO:0000256" key="1">
    <source>
        <dbReference type="SAM" id="MobiDB-lite"/>
    </source>
</evidence>
<dbReference type="AlphaFoldDB" id="A0A8J8SWY1"/>
<dbReference type="PROSITE" id="PS50296">
    <property type="entry name" value="SUI1"/>
    <property type="match status" value="1"/>
</dbReference>
<feature type="compositionally biased region" description="Basic and acidic residues" evidence="1">
    <location>
        <begin position="79"/>
        <end position="90"/>
    </location>
</feature>
<dbReference type="InterPro" id="IPR036877">
    <property type="entry name" value="SUI1_dom_sf"/>
</dbReference>
<dbReference type="InterPro" id="IPR048517">
    <property type="entry name" value="DENR_N"/>
</dbReference>
<sequence length="285" mass="31254">MYGGAAQEDEPAQQQEEQPAKQVAGPSKMLAAFAGGDSDEERKKKAKKRERQGKKAKGGKKQQSESEEEEQPASTQATEADKGDDKEEQKVGAGAAPVEKPEFPLQVVYCRVCGVPPEYCMFDKKDSTECKAWVLANHPELHDQIYGAPKPVEEGAAEAAPQQQQKKKKKVSLAPSGDSDVKIYKAKRGGKKVISTVVGLHNYGVPLKDMAKIMGKKFACGAAYQPDDEKYGECIQIQGDVAERFVDLLEAELTKYKVPFDRIKFEEVKKKKKAEAADGDDDGDE</sequence>
<feature type="compositionally biased region" description="Basic residues" evidence="1">
    <location>
        <begin position="44"/>
        <end position="60"/>
    </location>
</feature>
<dbReference type="Pfam" id="PF21023">
    <property type="entry name" value="DENR_N"/>
    <property type="match status" value="1"/>
</dbReference>
<evidence type="ECO:0000259" key="2">
    <source>
        <dbReference type="PROSITE" id="PS50296"/>
    </source>
</evidence>
<feature type="domain" description="SUI1" evidence="2">
    <location>
        <begin position="181"/>
        <end position="253"/>
    </location>
</feature>
<dbReference type="EMBL" id="RRYP01017995">
    <property type="protein sequence ID" value="TNV73834.1"/>
    <property type="molecule type" value="Genomic_DNA"/>
</dbReference>
<feature type="region of interest" description="Disordered" evidence="1">
    <location>
        <begin position="1"/>
        <end position="98"/>
    </location>
</feature>
<proteinExistence type="predicted"/>